<evidence type="ECO:0000313" key="2">
    <source>
        <dbReference type="Proteomes" id="UP000004374"/>
    </source>
</evidence>
<sequence length="44" mass="4875">MSAKAAGKRCYYDFLAIAADNYAMPAIKKPRGENRRGFYQSATA</sequence>
<accession>I1DU46</accession>
<dbReference type="Proteomes" id="UP000004374">
    <property type="component" value="Unassembled WGS sequence"/>
</dbReference>
<dbReference type="AlphaFoldDB" id="I1DU46"/>
<name>I1DU46_9GAMM</name>
<organism evidence="1 2">
    <name type="scientific">Rheinheimera nanhaiensis E407-8</name>
    <dbReference type="NCBI Taxonomy" id="562729"/>
    <lineage>
        <taxon>Bacteria</taxon>
        <taxon>Pseudomonadati</taxon>
        <taxon>Pseudomonadota</taxon>
        <taxon>Gammaproteobacteria</taxon>
        <taxon>Chromatiales</taxon>
        <taxon>Chromatiaceae</taxon>
        <taxon>Rheinheimera</taxon>
    </lineage>
</organism>
<dbReference type="EMBL" id="BAFK01000002">
    <property type="protein sequence ID" value="GAB57574.1"/>
    <property type="molecule type" value="Genomic_DNA"/>
</dbReference>
<reference evidence="1 2" key="1">
    <citation type="journal article" date="2012" name="J. Bacteriol.">
        <title>Genome Sequence of the Protease-Producing Bacterium Rheinheimera nanhaiensis E407-8T, Isolated from Deep-Sea Sediment of the South China Sea.</title>
        <authorList>
            <person name="Zhang X.-Y."/>
            <person name="Zhang Y.-J."/>
            <person name="Qin Q.-L."/>
            <person name="Xie B.-B."/>
            <person name="Chen X.-L."/>
            <person name="Zhou B.-C."/>
            <person name="Zhang Y.-Z."/>
        </authorList>
    </citation>
    <scope>NUCLEOTIDE SEQUENCE [LARGE SCALE GENOMIC DNA]</scope>
    <source>
        <strain evidence="1 2">E407-8</strain>
    </source>
</reference>
<protein>
    <submittedName>
        <fullName evidence="1">Uncharacterized protein</fullName>
    </submittedName>
</protein>
<comment type="caution">
    <text evidence="1">The sequence shown here is derived from an EMBL/GenBank/DDBJ whole genome shotgun (WGS) entry which is preliminary data.</text>
</comment>
<keyword evidence="2" id="KW-1185">Reference proteome</keyword>
<proteinExistence type="predicted"/>
<evidence type="ECO:0000313" key="1">
    <source>
        <dbReference type="EMBL" id="GAB57574.1"/>
    </source>
</evidence>
<gene>
    <name evidence="1" type="ORF">RNAN_0543</name>
</gene>